<reference evidence="9 10" key="1">
    <citation type="submission" date="2024-06" db="EMBL/GenBank/DDBJ databases">
        <authorList>
            <person name="Kraege A."/>
            <person name="Thomma B."/>
        </authorList>
    </citation>
    <scope>NUCLEOTIDE SEQUENCE [LARGE SCALE GENOMIC DNA]</scope>
</reference>
<comment type="subcellular location">
    <subcellularLocation>
        <location evidence="1">Membrane</location>
        <topology evidence="1">Peripheral membrane protein</topology>
    </subcellularLocation>
    <subcellularLocation>
        <location evidence="2">Secreted</location>
        <location evidence="2">Cell wall</location>
    </subcellularLocation>
</comment>
<evidence type="ECO:0000313" key="9">
    <source>
        <dbReference type="EMBL" id="CAL5229279.1"/>
    </source>
</evidence>
<dbReference type="InterPro" id="IPR036749">
    <property type="entry name" value="Expansin_CBD_sf"/>
</dbReference>
<dbReference type="InterPro" id="IPR009009">
    <property type="entry name" value="RlpA-like_DPBB"/>
</dbReference>
<feature type="region of interest" description="Disordered" evidence="6">
    <location>
        <begin position="513"/>
        <end position="534"/>
    </location>
</feature>
<dbReference type="PROSITE" id="PS50842">
    <property type="entry name" value="EXPANSIN_EG45"/>
    <property type="match status" value="1"/>
</dbReference>
<feature type="compositionally biased region" description="Low complexity" evidence="6">
    <location>
        <begin position="318"/>
        <end position="343"/>
    </location>
</feature>
<evidence type="ECO:0000313" key="10">
    <source>
        <dbReference type="Proteomes" id="UP001497392"/>
    </source>
</evidence>
<dbReference type="Gene3D" id="2.60.40.760">
    <property type="entry name" value="Expansin, cellulose-binding-like domain"/>
    <property type="match status" value="1"/>
</dbReference>
<evidence type="ECO:0000256" key="5">
    <source>
        <dbReference type="ARBA" id="ARBA00023136"/>
    </source>
</evidence>
<dbReference type="InterPro" id="IPR007112">
    <property type="entry name" value="Expansin/allergen_DPBB_dom"/>
</dbReference>
<evidence type="ECO:0000256" key="4">
    <source>
        <dbReference type="ARBA" id="ARBA00022512"/>
    </source>
</evidence>
<evidence type="ECO:0000256" key="1">
    <source>
        <dbReference type="ARBA" id="ARBA00004170"/>
    </source>
</evidence>
<keyword evidence="5" id="KW-0472">Membrane</keyword>
<keyword evidence="4" id="KW-0964">Secreted</keyword>
<dbReference type="CDD" id="cd22271">
    <property type="entry name" value="DPBB_EXP_N-like"/>
    <property type="match status" value="1"/>
</dbReference>
<accession>A0ABP1GAN7</accession>
<protein>
    <submittedName>
        <fullName evidence="9">G12572 protein</fullName>
    </submittedName>
</protein>
<dbReference type="InterPro" id="IPR002963">
    <property type="entry name" value="Expansin"/>
</dbReference>
<organism evidence="9 10">
    <name type="scientific">Coccomyxa viridis</name>
    <dbReference type="NCBI Taxonomy" id="1274662"/>
    <lineage>
        <taxon>Eukaryota</taxon>
        <taxon>Viridiplantae</taxon>
        <taxon>Chlorophyta</taxon>
        <taxon>core chlorophytes</taxon>
        <taxon>Trebouxiophyceae</taxon>
        <taxon>Trebouxiophyceae incertae sedis</taxon>
        <taxon>Coccomyxaceae</taxon>
        <taxon>Coccomyxa</taxon>
    </lineage>
</organism>
<dbReference type="SUPFAM" id="SSF49590">
    <property type="entry name" value="PHL pollen allergen"/>
    <property type="match status" value="1"/>
</dbReference>
<sequence>MEHSDRQQPACCSVPSAPECSGPRRGQRRGHCPAYRGHMPGFRWSSRRSLTCAALCLLFGCLQLPLGEAVTPLTSWQSGIATNYGGPLDGKNPYDPSWGTITGSCGYGKLDKGQWPYWSVAALSSSSSFSKGVSAQGCGECFEIKCMDTAPFTGRCITGDSAVSVIVQITDACPECAADHIDIQALTFNKLAPMNTGRINIQYRRVECVPPKPMVISVDSNGGQGAWLRLFVEQAGGLASVKNVQVRTSGSTGGFQSLTNKWGSDWETPNAPAFPLDINIVGADGEAVTAYQVIQAKGATGKMSTQVQFKISNPSDQSITASVSGGSTSTAKGDSLSPASSPSGGSGDCTDTPPSGTYTCEQQKAFNACSQSWMISAGYCKKTCGKCSGGSSSSSPSGSSPSWYSTYGSPAWAQTGSSPKSSNSPSWYSTYGSPAWAQTGSSPGSSSSPSPTSPSSPKSSNSPSWYSTGGSPAWANTGGSPSWYSTYSSPAWAVSYASPSGRKLLAATAPLERGSADVAEAAADSVSEPLATEA</sequence>
<feature type="region of interest" description="Disordered" evidence="6">
    <location>
        <begin position="315"/>
        <end position="351"/>
    </location>
</feature>
<evidence type="ECO:0000256" key="2">
    <source>
        <dbReference type="ARBA" id="ARBA00004191"/>
    </source>
</evidence>
<dbReference type="Pfam" id="PF01357">
    <property type="entry name" value="Expansin_C"/>
    <property type="match status" value="1"/>
</dbReference>
<feature type="domain" description="Expansin-like CBD" evidence="8">
    <location>
        <begin position="226"/>
        <end position="306"/>
    </location>
</feature>
<feature type="compositionally biased region" description="Low complexity" evidence="6">
    <location>
        <begin position="516"/>
        <end position="528"/>
    </location>
</feature>
<comment type="similarity">
    <text evidence="3">Belongs to the expansin family. Expansin A subfamily.</text>
</comment>
<feature type="compositionally biased region" description="Low complexity" evidence="6">
    <location>
        <begin position="441"/>
        <end position="467"/>
    </location>
</feature>
<keyword evidence="10" id="KW-1185">Reference proteome</keyword>
<dbReference type="PANTHER" id="PTHR31867">
    <property type="entry name" value="EXPANSIN-A15"/>
    <property type="match status" value="1"/>
</dbReference>
<proteinExistence type="inferred from homology"/>
<dbReference type="EMBL" id="CAXHTA020000020">
    <property type="protein sequence ID" value="CAL5229279.1"/>
    <property type="molecule type" value="Genomic_DNA"/>
</dbReference>
<comment type="caution">
    <text evidence="9">The sequence shown here is derived from an EMBL/GenBank/DDBJ whole genome shotgun (WGS) entry which is preliminary data.</text>
</comment>
<dbReference type="InterPro" id="IPR036908">
    <property type="entry name" value="RlpA-like_sf"/>
</dbReference>
<feature type="domain" description="Expansin-like EG45" evidence="7">
    <location>
        <begin position="102"/>
        <end position="208"/>
    </location>
</feature>
<evidence type="ECO:0000256" key="6">
    <source>
        <dbReference type="SAM" id="MobiDB-lite"/>
    </source>
</evidence>
<name>A0ABP1GAN7_9CHLO</name>
<feature type="region of interest" description="Disordered" evidence="6">
    <location>
        <begin position="438"/>
        <end position="471"/>
    </location>
</feature>
<gene>
    <name evidence="9" type="primary">g12572</name>
    <name evidence="9" type="ORF">VP750_LOCUS11185</name>
</gene>
<dbReference type="Gene3D" id="2.40.40.10">
    <property type="entry name" value="RlpA-like domain"/>
    <property type="match status" value="1"/>
</dbReference>
<evidence type="ECO:0000259" key="8">
    <source>
        <dbReference type="PROSITE" id="PS50843"/>
    </source>
</evidence>
<dbReference type="SUPFAM" id="SSF50685">
    <property type="entry name" value="Barwin-like endoglucanases"/>
    <property type="match status" value="1"/>
</dbReference>
<dbReference type="Pfam" id="PF03330">
    <property type="entry name" value="DPBB_1"/>
    <property type="match status" value="1"/>
</dbReference>
<evidence type="ECO:0000256" key="3">
    <source>
        <dbReference type="ARBA" id="ARBA00005392"/>
    </source>
</evidence>
<dbReference type="InterPro" id="IPR007117">
    <property type="entry name" value="Expansin_CBD"/>
</dbReference>
<keyword evidence="4" id="KW-0134">Cell wall</keyword>
<evidence type="ECO:0000259" key="7">
    <source>
        <dbReference type="PROSITE" id="PS50842"/>
    </source>
</evidence>
<dbReference type="PROSITE" id="PS50843">
    <property type="entry name" value="EXPANSIN_CBD"/>
    <property type="match status" value="1"/>
</dbReference>
<feature type="region of interest" description="Disordered" evidence="6">
    <location>
        <begin position="1"/>
        <end position="29"/>
    </location>
</feature>
<dbReference type="Proteomes" id="UP001497392">
    <property type="component" value="Unassembled WGS sequence"/>
</dbReference>